<evidence type="ECO:0000259" key="2">
    <source>
        <dbReference type="Pfam" id="PF13568"/>
    </source>
</evidence>
<proteinExistence type="predicted"/>
<comment type="caution">
    <text evidence="3">The sequence shown here is derived from an EMBL/GenBank/DDBJ whole genome shotgun (WGS) entry which is preliminary data.</text>
</comment>
<dbReference type="STRING" id="1197477.IA57_04680"/>
<evidence type="ECO:0000256" key="1">
    <source>
        <dbReference type="SAM" id="SignalP"/>
    </source>
</evidence>
<dbReference type="RefSeq" id="WP_036119857.1">
    <property type="nucleotide sequence ID" value="NZ_BMET01000001.1"/>
</dbReference>
<keyword evidence="1" id="KW-0732">Signal</keyword>
<name>A0A084TK97_9FLAO</name>
<accession>A0A084TK97</accession>
<reference evidence="3 4" key="1">
    <citation type="journal article" date="2014" name="Genome Announc.">
        <title>Draft Genome Sequence of the Algicidal Bacterium Mangrovimonas yunxiaonensis Strain LY01.</title>
        <authorList>
            <person name="Li Y."/>
            <person name="Zhu H."/>
            <person name="Li C."/>
            <person name="Zhang H."/>
            <person name="Chen Z."/>
            <person name="Zheng W."/>
            <person name="Xu H."/>
            <person name="Zheng T."/>
        </authorList>
    </citation>
    <scope>NUCLEOTIDE SEQUENCE [LARGE SCALE GENOMIC DNA]</scope>
    <source>
        <strain evidence="3 4">LY01</strain>
    </source>
</reference>
<gene>
    <name evidence="3" type="ORF">IA57_04680</name>
</gene>
<feature type="signal peptide" evidence="1">
    <location>
        <begin position="1"/>
        <end position="19"/>
    </location>
</feature>
<keyword evidence="4" id="KW-1185">Reference proteome</keyword>
<dbReference type="EMBL" id="JPFK01000005">
    <property type="protein sequence ID" value="KFB01133.1"/>
    <property type="molecule type" value="Genomic_DNA"/>
</dbReference>
<dbReference type="AlphaFoldDB" id="A0A084TK97"/>
<evidence type="ECO:0000313" key="4">
    <source>
        <dbReference type="Proteomes" id="UP000028521"/>
    </source>
</evidence>
<dbReference type="eggNOG" id="COG3637">
    <property type="taxonomic scope" value="Bacteria"/>
</dbReference>
<dbReference type="Proteomes" id="UP000028521">
    <property type="component" value="Unassembled WGS sequence"/>
</dbReference>
<protein>
    <recommendedName>
        <fullName evidence="2">Outer membrane protein beta-barrel domain-containing protein</fullName>
    </recommendedName>
</protein>
<dbReference type="OrthoDB" id="947434at2"/>
<dbReference type="Pfam" id="PF13568">
    <property type="entry name" value="OMP_b-brl_2"/>
    <property type="match status" value="1"/>
</dbReference>
<evidence type="ECO:0000313" key="3">
    <source>
        <dbReference type="EMBL" id="KFB01133.1"/>
    </source>
</evidence>
<feature type="chain" id="PRO_5001782601" description="Outer membrane protein beta-barrel domain-containing protein" evidence="1">
    <location>
        <begin position="20"/>
        <end position="213"/>
    </location>
</feature>
<dbReference type="InterPro" id="IPR025665">
    <property type="entry name" value="Beta-barrel_OMP_2"/>
</dbReference>
<reference evidence="4" key="2">
    <citation type="submission" date="2014-07" db="EMBL/GenBank/DDBJ databases">
        <title>Genome sequence of Mangrovimonas yunxiaonensis.</title>
        <authorList>
            <person name="Li Y."/>
            <person name="Zheng T."/>
        </authorList>
    </citation>
    <scope>NUCLEOTIDE SEQUENCE [LARGE SCALE GENOMIC DNA]</scope>
    <source>
        <strain evidence="4">LY01</strain>
    </source>
</reference>
<feature type="domain" description="Outer membrane protein beta-barrel" evidence="2">
    <location>
        <begin position="18"/>
        <end position="169"/>
    </location>
</feature>
<sequence>MKKSLLLFAFVTVSLTAFSQIKVRPGVRLGLNAATISNMDNAERKLGINAATYVNIHFSNFYELQVEGTYNNQGSTQTYQVYNGFDPSLGHTREVDLNLHYVGVGIVNKFFIIPDVGLHFILGPSLEVNVDDDGADITPIDFSLFGGIGYEFPFGLGLEARYKQGLIDVRENYDGSYYIGNDYYYAENDGDYYDGNNLLNGVIQFGVYYKFNF</sequence>
<organism evidence="3 4">
    <name type="scientific">Mangrovimonas yunxiaonensis</name>
    <dbReference type="NCBI Taxonomy" id="1197477"/>
    <lineage>
        <taxon>Bacteria</taxon>
        <taxon>Pseudomonadati</taxon>
        <taxon>Bacteroidota</taxon>
        <taxon>Flavobacteriia</taxon>
        <taxon>Flavobacteriales</taxon>
        <taxon>Flavobacteriaceae</taxon>
        <taxon>Mangrovimonas</taxon>
    </lineage>
</organism>